<feature type="compositionally biased region" description="Low complexity" evidence="1">
    <location>
        <begin position="318"/>
        <end position="332"/>
    </location>
</feature>
<feature type="compositionally biased region" description="Basic and acidic residues" evidence="1">
    <location>
        <begin position="867"/>
        <end position="881"/>
    </location>
</feature>
<keyword evidence="3" id="KW-1185">Reference proteome</keyword>
<feature type="region of interest" description="Disordered" evidence="1">
    <location>
        <begin position="570"/>
        <end position="657"/>
    </location>
</feature>
<dbReference type="AlphaFoldDB" id="A0A0K0DZG9"/>
<feature type="region of interest" description="Disordered" evidence="1">
    <location>
        <begin position="71"/>
        <end position="97"/>
    </location>
</feature>
<dbReference type="Proteomes" id="UP000035681">
    <property type="component" value="Unplaced"/>
</dbReference>
<dbReference type="Pfam" id="PF15249">
    <property type="entry name" value="GLTSCR1"/>
    <property type="match status" value="1"/>
</dbReference>
<dbReference type="InterPro" id="IPR015671">
    <property type="entry name" value="GSCR1_dom"/>
</dbReference>
<organism evidence="4">
    <name type="scientific">Strongyloides stercoralis</name>
    <name type="common">Threadworm</name>
    <dbReference type="NCBI Taxonomy" id="6248"/>
    <lineage>
        <taxon>Eukaryota</taxon>
        <taxon>Metazoa</taxon>
        <taxon>Ecdysozoa</taxon>
        <taxon>Nematoda</taxon>
        <taxon>Chromadorea</taxon>
        <taxon>Rhabditida</taxon>
        <taxon>Tylenchina</taxon>
        <taxon>Panagrolaimomorpha</taxon>
        <taxon>Strongyloidoidea</taxon>
        <taxon>Strongyloididae</taxon>
        <taxon>Strongyloides</taxon>
    </lineage>
</organism>
<feature type="compositionally biased region" description="Low complexity" evidence="1">
    <location>
        <begin position="357"/>
        <end position="368"/>
    </location>
</feature>
<feature type="region of interest" description="Disordered" evidence="1">
    <location>
        <begin position="36"/>
        <end position="58"/>
    </location>
</feature>
<feature type="region of interest" description="Disordered" evidence="1">
    <location>
        <begin position="1784"/>
        <end position="1811"/>
    </location>
</feature>
<accession>A0A0K0DZG9</accession>
<feature type="domain" description="GLTSCR protein conserved" evidence="2">
    <location>
        <begin position="924"/>
        <end position="1024"/>
    </location>
</feature>
<dbReference type="WBParaSite" id="TCONS_00014732.p1">
    <property type="protein sequence ID" value="TCONS_00014732.p1"/>
    <property type="gene ID" value="XLOC_009954"/>
</dbReference>
<feature type="compositionally biased region" description="Basic and acidic residues" evidence="1">
    <location>
        <begin position="1608"/>
        <end position="1626"/>
    </location>
</feature>
<feature type="compositionally biased region" description="Basic and acidic residues" evidence="1">
    <location>
        <begin position="801"/>
        <end position="815"/>
    </location>
</feature>
<feature type="compositionally biased region" description="Basic and acidic residues" evidence="1">
    <location>
        <begin position="1344"/>
        <end position="1354"/>
    </location>
</feature>
<feature type="region of interest" description="Disordered" evidence="1">
    <location>
        <begin position="227"/>
        <end position="373"/>
    </location>
</feature>
<evidence type="ECO:0000259" key="2">
    <source>
        <dbReference type="Pfam" id="PF15249"/>
    </source>
</evidence>
<feature type="compositionally biased region" description="Low complexity" evidence="1">
    <location>
        <begin position="620"/>
        <end position="657"/>
    </location>
</feature>
<evidence type="ECO:0000313" key="4">
    <source>
        <dbReference type="WBParaSite" id="SSTP_0000263100.1"/>
    </source>
</evidence>
<feature type="region of interest" description="Disordered" evidence="1">
    <location>
        <begin position="1344"/>
        <end position="1364"/>
    </location>
</feature>
<feature type="compositionally biased region" description="Low complexity" evidence="1">
    <location>
        <begin position="570"/>
        <end position="598"/>
    </location>
</feature>
<feature type="compositionally biased region" description="Low complexity" evidence="1">
    <location>
        <begin position="83"/>
        <end position="97"/>
    </location>
</feature>
<feature type="compositionally biased region" description="Polar residues" evidence="1">
    <location>
        <begin position="599"/>
        <end position="609"/>
    </location>
</feature>
<feature type="compositionally biased region" description="Polar residues" evidence="1">
    <location>
        <begin position="227"/>
        <end position="258"/>
    </location>
</feature>
<feature type="region of interest" description="Disordered" evidence="1">
    <location>
        <begin position="749"/>
        <end position="891"/>
    </location>
</feature>
<protein>
    <submittedName>
        <fullName evidence="4 5">GLTSCR1 domain-containing protein</fullName>
    </submittedName>
</protein>
<dbReference type="WBParaSite" id="SSTP_0000263100.1">
    <property type="protein sequence ID" value="SSTP_0000263100.1"/>
    <property type="gene ID" value="SSTP_0000263100"/>
</dbReference>
<name>A0A0K0DZG9_STRER</name>
<feature type="region of interest" description="Disordered" evidence="1">
    <location>
        <begin position="1112"/>
        <end position="1132"/>
    </location>
</feature>
<reference evidence="4" key="1">
    <citation type="submission" date="2015-08" db="UniProtKB">
        <authorList>
            <consortium name="WormBaseParasite"/>
        </authorList>
    </citation>
    <scope>IDENTIFICATION</scope>
</reference>
<feature type="compositionally biased region" description="Polar residues" evidence="1">
    <location>
        <begin position="333"/>
        <end position="355"/>
    </location>
</feature>
<feature type="compositionally biased region" description="Low complexity" evidence="1">
    <location>
        <begin position="42"/>
        <end position="58"/>
    </location>
</feature>
<evidence type="ECO:0000256" key="1">
    <source>
        <dbReference type="SAM" id="MobiDB-lite"/>
    </source>
</evidence>
<sequence>MSNQRFRSNEANNAHTSDGFEDELILWEINEVLRCNSPPPDNKNQSNNISRNQNSGGQNIIINNTITQDRHQQNGQNDDFSSHHSNQNQQNTHQHKTNLNQHIQQQNVQYKNQMLQQVLQGKNYRSTQPGNEELKKMMKVSASQNIQIQQQQITRSPQSSQQNLLRDCQVQQQHHSNVDQSHIISNQPQQHIIVQQISSPLQQGTIALQLTNTSNQQIVGTNFPTESLRPVSQMSTSKNMLPTTSRTISSNDPSYISPVNNNNQVTTTVGGNNRQSGQLSSMLNSQQILQQRQNSSHSISKNQQSNNNVFEKRSIPYQQVQPSLSRPQSQSQIVNSPVSVSTPQSNQKYVESPTYSNPPSNSQNNPSPKMQQRQNVNGHFLVQSQLQQIAPQGSNTVVVLPSNRQNIARYNEDTRVVTQPQYISSQARTVGAIIQPNNVQQTRFVPQFSNANILTTTSSGDLRQEIFQTGNINAKSQPIIIEQGGSRIVQHVVLGTPQINQNIRTSSVPTTVSIQSQPITHTNNIQQSSVQTVTIHGQKHVNQQQIQQNSLQQQQQIQSQVGQNYVNSNTQSQQHIQHIQINKQQPQQQSSNINIQQSGGNKKNTTKPINNRAMPKKKGLLTPTTTTTTTSNTSFNNLLNNSSSKLQNTPTTSSQQVSTVNNDNMLQANQMAVRLSIENLHQISRISEEIEKLKQLQIKTGQNQSDKIKSLEDKRGLIFISALQQQHNVTTQIQTSTTKLTSITQTKQTINGSKSKGQNKRNQKTTITTPIINDNSATKMAPSSNIMNTNKQSNSSTKISNNKEKNINRNMDKKSLQQGNTDINESRRNHSSSSQSFETSKSDDNSKLTFSNDTSKKENSELLNESNHAKSIDDNIDENSKESCTSPEEPKIVIPTSSIQASRILSHLDYRKRNIELFKMEMLKKVNNPDVSTPFQSKKDVVTRLIPYSIFEEPELKTETLERFDHDYLRLRNSQLSRIKLLEKRLRGKMMKEAETPTQFKADHIQFLMMDVEYEKRRLKKEKEKANTDEIENFIDREFVENGNNINLVNDLKNFIQKKQESIPVPHKLHFNYDLPEVDPNNFIPNIPDSWKTPYYTVYDSSEDEVDDIDNNDYETTSEHSEIETKSQSSCNEKESIENIKQESSLIFIKSSAPYVNPLTSSNIQKFTNQIQMEQTMAKSNNNILTEKDTNNEQTSITAMLQKLEGLDNTKNNITNNTSLGENSDEKHYQKLSIRLPKPGLLSDDIISTNTKFNNTNLSFSTESLLNINETTINISEKSSHSLKNLSLPISEVSANKSSNNIFENIDMDSSLILNNEKITPKCILKIPKINKESDIKLEESINDKDRRRQEKRDRKEKKKAKKLEKQRLRELNATGESIIKSQEILNSTEILNNSKNHSPTPRLVLKLNRNTSFKDTLTSDEKDSNMAIDDNVPKKIILPLKIDKKHENDNKKNPINVFKKPKDMENDVKVKQNQSFNENLLKDTVEERNTNEFKKRKSDGPPIIPLKIPKLKLAKSGISEIKEEVSNPKITEQLSIPKLKIPKLNISNNDMNMKIQKLSISKKCLSTLPDNNSKGSNINTSSSNLSDINSDIYTSFESLPNTTSEIFKKEKKSKEERKNKESRKDKEHKKKKHKEDRIVAPLKLSFKQPFESCQNVSTSTIKNTEMSKTTLNLNRTWNSEESTSNLSENVINSEKESVVSKLSMSTDSIKIKNSDLVLKLSKIKKDIPNEHESNIKNIGIEKIKPLKLSLKGLKEKHTDNPDIPPLKIKKKCDKNNIDKVTKEHKKIKDKKKRNNSYPVRPLHGTNPVLPPQERLASAYAEVERRSMIGKAPTLMNFL</sequence>
<evidence type="ECO:0000313" key="5">
    <source>
        <dbReference type="WBParaSite" id="TCONS_00014732.p1"/>
    </source>
</evidence>
<feature type="compositionally biased region" description="Polar residues" evidence="1">
    <location>
        <begin position="764"/>
        <end position="800"/>
    </location>
</feature>
<feature type="region of interest" description="Disordered" evidence="1">
    <location>
        <begin position="1608"/>
        <end position="1637"/>
    </location>
</feature>
<evidence type="ECO:0000313" key="3">
    <source>
        <dbReference type="Proteomes" id="UP000035681"/>
    </source>
</evidence>
<feature type="compositionally biased region" description="Basic residues" evidence="1">
    <location>
        <begin position="1784"/>
        <end position="1795"/>
    </location>
</feature>
<feature type="compositionally biased region" description="Polar residues" evidence="1">
    <location>
        <begin position="274"/>
        <end position="309"/>
    </location>
</feature>
<feature type="compositionally biased region" description="Low complexity" evidence="1">
    <location>
        <begin position="259"/>
        <end position="273"/>
    </location>
</feature>
<proteinExistence type="predicted"/>
<dbReference type="STRING" id="6248.A0A0K0DZG9"/>